<dbReference type="InterPro" id="IPR019634">
    <property type="entry name" value="Uncharacterised_Ycf49"/>
</dbReference>
<dbReference type="OrthoDB" id="196633at2759"/>
<dbReference type="STRING" id="981085.W9RVX9"/>
<accession>W9RVX9</accession>
<proteinExistence type="predicted"/>
<keyword evidence="1" id="KW-0472">Membrane</keyword>
<evidence type="ECO:0008006" key="4">
    <source>
        <dbReference type="Google" id="ProtNLM"/>
    </source>
</evidence>
<evidence type="ECO:0000313" key="2">
    <source>
        <dbReference type="EMBL" id="EXC13667.1"/>
    </source>
</evidence>
<dbReference type="EMBL" id="KE345753">
    <property type="protein sequence ID" value="EXC13667.1"/>
    <property type="molecule type" value="Genomic_DNA"/>
</dbReference>
<name>W9RVX9_9ROSA</name>
<feature type="transmembrane region" description="Helical" evidence="1">
    <location>
        <begin position="213"/>
        <end position="236"/>
    </location>
</feature>
<evidence type="ECO:0000313" key="3">
    <source>
        <dbReference type="Proteomes" id="UP000030645"/>
    </source>
</evidence>
<dbReference type="Proteomes" id="UP000030645">
    <property type="component" value="Unassembled WGS sequence"/>
</dbReference>
<dbReference type="PANTHER" id="PTHR33833">
    <property type="entry name" value="NUCLEOLAR-LIKE PROTEIN-RELATED"/>
    <property type="match status" value="1"/>
</dbReference>
<dbReference type="Pfam" id="PF10693">
    <property type="entry name" value="DUF2499"/>
    <property type="match status" value="1"/>
</dbReference>
<dbReference type="PANTHER" id="PTHR33833:SF3">
    <property type="entry name" value="YCF49-LIKE PROTEIN"/>
    <property type="match status" value="1"/>
</dbReference>
<dbReference type="KEGG" id="mnt:21402563"/>
<protein>
    <recommendedName>
        <fullName evidence="4">Ycf49-like protein</fullName>
    </recommendedName>
</protein>
<gene>
    <name evidence="2" type="ORF">L484_019628</name>
</gene>
<dbReference type="eggNOG" id="ENOG502RZEV">
    <property type="taxonomic scope" value="Eukaryota"/>
</dbReference>
<dbReference type="AlphaFoldDB" id="W9RVX9"/>
<sequence>MAATCFLSIRPSSSSSLIATHHRASAPSSKRPVSCPSSHYSFSAPIRLLLRENTVPTPEEDLDDYGYGFNFYDRKPFGTVLSAETLCCNVTTQIQPRKPTIRGTFWKPKTMVASILVLGVGLALTPVGPASAVELPILGSLQLSEPSNALSLPTWAVHVSSVIEWITAMVLVWQYGEKSGNESWKGLSWGMVPLLGGAFCACTWHFFYNSESLEVLVALQAALTAIGNATLCYAAFRICKASEERSKNNL</sequence>
<organism evidence="2 3">
    <name type="scientific">Morus notabilis</name>
    <dbReference type="NCBI Taxonomy" id="981085"/>
    <lineage>
        <taxon>Eukaryota</taxon>
        <taxon>Viridiplantae</taxon>
        <taxon>Streptophyta</taxon>
        <taxon>Embryophyta</taxon>
        <taxon>Tracheophyta</taxon>
        <taxon>Spermatophyta</taxon>
        <taxon>Magnoliopsida</taxon>
        <taxon>eudicotyledons</taxon>
        <taxon>Gunneridae</taxon>
        <taxon>Pentapetalae</taxon>
        <taxon>rosids</taxon>
        <taxon>fabids</taxon>
        <taxon>Rosales</taxon>
        <taxon>Moraceae</taxon>
        <taxon>Moreae</taxon>
        <taxon>Morus</taxon>
    </lineage>
</organism>
<feature type="transmembrane region" description="Helical" evidence="1">
    <location>
        <begin position="152"/>
        <end position="175"/>
    </location>
</feature>
<keyword evidence="1" id="KW-1133">Transmembrane helix</keyword>
<feature type="transmembrane region" description="Helical" evidence="1">
    <location>
        <begin position="187"/>
        <end position="207"/>
    </location>
</feature>
<keyword evidence="1" id="KW-0812">Transmembrane</keyword>
<keyword evidence="3" id="KW-1185">Reference proteome</keyword>
<reference evidence="3" key="1">
    <citation type="submission" date="2013-01" db="EMBL/GenBank/DDBJ databases">
        <title>Draft Genome Sequence of a Mulberry Tree, Morus notabilis C.K. Schneid.</title>
        <authorList>
            <person name="He N."/>
            <person name="Zhao S."/>
        </authorList>
    </citation>
    <scope>NUCLEOTIDE SEQUENCE</scope>
</reference>
<feature type="transmembrane region" description="Helical" evidence="1">
    <location>
        <begin position="111"/>
        <end position="132"/>
    </location>
</feature>
<evidence type="ECO:0000256" key="1">
    <source>
        <dbReference type="SAM" id="Phobius"/>
    </source>
</evidence>